<dbReference type="AlphaFoldDB" id="A0A2I0HKP8"/>
<protein>
    <submittedName>
        <fullName evidence="1">Uncharacterized protein</fullName>
    </submittedName>
</protein>
<name>A0A2I0HKP8_PUNGR</name>
<organism evidence="1 2">
    <name type="scientific">Punica granatum</name>
    <name type="common">Pomegranate</name>
    <dbReference type="NCBI Taxonomy" id="22663"/>
    <lineage>
        <taxon>Eukaryota</taxon>
        <taxon>Viridiplantae</taxon>
        <taxon>Streptophyta</taxon>
        <taxon>Embryophyta</taxon>
        <taxon>Tracheophyta</taxon>
        <taxon>Spermatophyta</taxon>
        <taxon>Magnoliopsida</taxon>
        <taxon>eudicotyledons</taxon>
        <taxon>Gunneridae</taxon>
        <taxon>Pentapetalae</taxon>
        <taxon>rosids</taxon>
        <taxon>malvids</taxon>
        <taxon>Myrtales</taxon>
        <taxon>Lythraceae</taxon>
        <taxon>Punica</taxon>
    </lineage>
</organism>
<feature type="non-terminal residue" evidence="1">
    <location>
        <position position="1"/>
    </location>
</feature>
<sequence length="76" mass="8057">PVEELDQVGVLEIGRLDMGRSRLGGNSADPYRVHIAGAASGIAASDEGRRLVEVLGGGFELRREREGLGQEVEGPE</sequence>
<gene>
    <name evidence="1" type="ORF">CRG98_047481</name>
</gene>
<dbReference type="Proteomes" id="UP000233551">
    <property type="component" value="Unassembled WGS sequence"/>
</dbReference>
<proteinExistence type="predicted"/>
<comment type="caution">
    <text evidence="1">The sequence shown here is derived from an EMBL/GenBank/DDBJ whole genome shotgun (WGS) entry which is preliminary data.</text>
</comment>
<evidence type="ECO:0000313" key="2">
    <source>
        <dbReference type="Proteomes" id="UP000233551"/>
    </source>
</evidence>
<dbReference type="EMBL" id="PGOL01008005">
    <property type="protein sequence ID" value="PKI32163.1"/>
    <property type="molecule type" value="Genomic_DNA"/>
</dbReference>
<evidence type="ECO:0000313" key="1">
    <source>
        <dbReference type="EMBL" id="PKI32163.1"/>
    </source>
</evidence>
<keyword evidence="2" id="KW-1185">Reference proteome</keyword>
<reference evidence="1 2" key="1">
    <citation type="submission" date="2017-11" db="EMBL/GenBank/DDBJ databases">
        <title>De-novo sequencing of pomegranate (Punica granatum L.) genome.</title>
        <authorList>
            <person name="Akparov Z."/>
            <person name="Amiraslanov A."/>
            <person name="Hajiyeva S."/>
            <person name="Abbasov M."/>
            <person name="Kaur K."/>
            <person name="Hamwieh A."/>
            <person name="Solovyev V."/>
            <person name="Salamov A."/>
            <person name="Braich B."/>
            <person name="Kosarev P."/>
            <person name="Mahmoud A."/>
            <person name="Hajiyev E."/>
            <person name="Babayeva S."/>
            <person name="Izzatullayeva V."/>
            <person name="Mammadov A."/>
            <person name="Mammadov A."/>
            <person name="Sharifova S."/>
            <person name="Ojaghi J."/>
            <person name="Eynullazada K."/>
            <person name="Bayramov B."/>
            <person name="Abdulazimova A."/>
            <person name="Shahmuradov I."/>
        </authorList>
    </citation>
    <scope>NUCLEOTIDE SEQUENCE [LARGE SCALE GENOMIC DNA]</scope>
    <source>
        <strain evidence="2">cv. AG2017</strain>
        <tissue evidence="1">Leaf</tissue>
    </source>
</reference>
<accession>A0A2I0HKP8</accession>